<dbReference type="InterPro" id="IPR022700">
    <property type="entry name" value="CLIP"/>
</dbReference>
<protein>
    <recommendedName>
        <fullName evidence="12">Serine protease snake</fullName>
    </recommendedName>
</protein>
<dbReference type="InterPro" id="IPR001254">
    <property type="entry name" value="Trypsin_dom"/>
</dbReference>
<dbReference type="PROSITE" id="PS00134">
    <property type="entry name" value="TRYPSIN_HIS"/>
    <property type="match status" value="1"/>
</dbReference>
<gene>
    <name evidence="10" type="ORF">NQ318_021467</name>
</gene>
<dbReference type="Gene3D" id="3.30.1640.30">
    <property type="match status" value="1"/>
</dbReference>
<comment type="similarity">
    <text evidence="6">Belongs to the peptidase S1 family. CLIP subfamily.</text>
</comment>
<reference evidence="10" key="1">
    <citation type="journal article" date="2023" name="Insect Mol. Biol.">
        <title>Genome sequencing provides insights into the evolution of gene families encoding plant cell wall-degrading enzymes in longhorned beetles.</title>
        <authorList>
            <person name="Shin N.R."/>
            <person name="Okamura Y."/>
            <person name="Kirsch R."/>
            <person name="Pauchet Y."/>
        </authorList>
    </citation>
    <scope>NUCLEOTIDE SEQUENCE</scope>
    <source>
        <strain evidence="10">AMC_N1</strain>
    </source>
</reference>
<dbReference type="PANTHER" id="PTHR24258:SF136">
    <property type="entry name" value="GH06673P-RELATED"/>
    <property type="match status" value="1"/>
</dbReference>
<evidence type="ECO:0000256" key="2">
    <source>
        <dbReference type="ARBA" id="ARBA00022729"/>
    </source>
</evidence>
<dbReference type="PRINTS" id="PR00722">
    <property type="entry name" value="CHYMOTRYPSIN"/>
</dbReference>
<evidence type="ECO:0000256" key="5">
    <source>
        <dbReference type="ARBA" id="ARBA00023157"/>
    </source>
</evidence>
<feature type="non-terminal residue" evidence="10">
    <location>
        <position position="1"/>
    </location>
</feature>
<dbReference type="InterPro" id="IPR001314">
    <property type="entry name" value="Peptidase_S1A"/>
</dbReference>
<proteinExistence type="inferred from homology"/>
<dbReference type="SMART" id="SM00020">
    <property type="entry name" value="Tryp_SPc"/>
    <property type="match status" value="1"/>
</dbReference>
<dbReference type="EMBL" id="JAPWTK010000004">
    <property type="protein sequence ID" value="KAJ8961850.1"/>
    <property type="molecule type" value="Genomic_DNA"/>
</dbReference>
<evidence type="ECO:0000259" key="9">
    <source>
        <dbReference type="PROSITE" id="PS51888"/>
    </source>
</evidence>
<organism evidence="10 11">
    <name type="scientific">Aromia moschata</name>
    <dbReference type="NCBI Taxonomy" id="1265417"/>
    <lineage>
        <taxon>Eukaryota</taxon>
        <taxon>Metazoa</taxon>
        <taxon>Ecdysozoa</taxon>
        <taxon>Arthropoda</taxon>
        <taxon>Hexapoda</taxon>
        <taxon>Insecta</taxon>
        <taxon>Pterygota</taxon>
        <taxon>Neoptera</taxon>
        <taxon>Endopterygota</taxon>
        <taxon>Coleoptera</taxon>
        <taxon>Polyphaga</taxon>
        <taxon>Cucujiformia</taxon>
        <taxon>Chrysomeloidea</taxon>
        <taxon>Cerambycidae</taxon>
        <taxon>Cerambycinae</taxon>
        <taxon>Callichromatini</taxon>
        <taxon>Aromia</taxon>
    </lineage>
</organism>
<evidence type="ECO:0008006" key="12">
    <source>
        <dbReference type="Google" id="ProtNLM"/>
    </source>
</evidence>
<dbReference type="PANTHER" id="PTHR24258">
    <property type="entry name" value="SERINE PROTEASE-RELATED"/>
    <property type="match status" value="1"/>
</dbReference>
<evidence type="ECO:0000313" key="10">
    <source>
        <dbReference type="EMBL" id="KAJ8961850.1"/>
    </source>
</evidence>
<sequence>GDSCDLKNGGKGTCVNLRQCSTAITLLQEQKTVPQICGFIGFDALVCCNDEKQKAPQNIKEPGAVKCKEYYPYAIYGILIPGGEQSLAREFPHMAAIGFGKTDDIQWLCGGSLISPNYVLTAAHCLNSSQLDRIEILMMIGVGDKMRTQQEVCRLFHEMHPDREPVSQSTVSRIERKYRELGHVRDAPRQAHPISLGMYFRGPPRYVRLGELDFATEQDDAQPQDFTVKRVIPHPDFRPVSGRYHDIGLIELDRNVIPTHHVSFACLDTVRAHKEPQMISTGWGRTEFSGRTSTHLLKINLDTVSIDECQRFYQGARREVPRGVVDDLQLCAGGKPDQDTCQGDSGGPLQLRYEDVGSAIYAYTIVGITSFGKACGLSRTPGIYTRVYGYLSWIEGIVWP</sequence>
<evidence type="ECO:0000256" key="4">
    <source>
        <dbReference type="ARBA" id="ARBA00022825"/>
    </source>
</evidence>
<dbReference type="InterPro" id="IPR033116">
    <property type="entry name" value="TRYPSIN_SER"/>
</dbReference>
<keyword evidence="3 7" id="KW-0378">Hydrolase</keyword>
<dbReference type="InterPro" id="IPR018114">
    <property type="entry name" value="TRYPSIN_HIS"/>
</dbReference>
<dbReference type="Proteomes" id="UP001162162">
    <property type="component" value="Unassembled WGS sequence"/>
</dbReference>
<evidence type="ECO:0000256" key="1">
    <source>
        <dbReference type="ARBA" id="ARBA00022670"/>
    </source>
</evidence>
<keyword evidence="1 7" id="KW-0645">Protease</keyword>
<dbReference type="InterPro" id="IPR043504">
    <property type="entry name" value="Peptidase_S1_PA_chymotrypsin"/>
</dbReference>
<dbReference type="Gene3D" id="2.40.10.10">
    <property type="entry name" value="Trypsin-like serine proteases"/>
    <property type="match status" value="4"/>
</dbReference>
<dbReference type="InterPro" id="IPR009003">
    <property type="entry name" value="Peptidase_S1_PA"/>
</dbReference>
<evidence type="ECO:0000256" key="3">
    <source>
        <dbReference type="ARBA" id="ARBA00022801"/>
    </source>
</evidence>
<dbReference type="Pfam" id="PF00089">
    <property type="entry name" value="Trypsin"/>
    <property type="match status" value="2"/>
</dbReference>
<evidence type="ECO:0000256" key="7">
    <source>
        <dbReference type="RuleBase" id="RU363034"/>
    </source>
</evidence>
<accession>A0AAV8ZE91</accession>
<dbReference type="InterPro" id="IPR038565">
    <property type="entry name" value="CLIP_sf"/>
</dbReference>
<evidence type="ECO:0000313" key="11">
    <source>
        <dbReference type="Proteomes" id="UP001162162"/>
    </source>
</evidence>
<dbReference type="SUPFAM" id="SSF50494">
    <property type="entry name" value="Trypsin-like serine proteases"/>
    <property type="match status" value="2"/>
</dbReference>
<dbReference type="AlphaFoldDB" id="A0AAV8ZE91"/>
<keyword evidence="2" id="KW-0732">Signal</keyword>
<keyword evidence="5" id="KW-1015">Disulfide bond</keyword>
<evidence type="ECO:0000259" key="8">
    <source>
        <dbReference type="PROSITE" id="PS50240"/>
    </source>
</evidence>
<comment type="caution">
    <text evidence="10">The sequence shown here is derived from an EMBL/GenBank/DDBJ whole genome shotgun (WGS) entry which is preliminary data.</text>
</comment>
<evidence type="ECO:0000256" key="6">
    <source>
        <dbReference type="ARBA" id="ARBA00024195"/>
    </source>
</evidence>
<keyword evidence="4 7" id="KW-0720">Serine protease</keyword>
<feature type="domain" description="Peptidase S1" evidence="8">
    <location>
        <begin position="80"/>
        <end position="399"/>
    </location>
</feature>
<name>A0AAV8ZE91_9CUCU</name>
<feature type="domain" description="Clip" evidence="9">
    <location>
        <begin position="3"/>
        <end position="48"/>
    </location>
</feature>
<dbReference type="PROSITE" id="PS51888">
    <property type="entry name" value="CLIP"/>
    <property type="match status" value="1"/>
</dbReference>
<dbReference type="GO" id="GO:0004252">
    <property type="term" value="F:serine-type endopeptidase activity"/>
    <property type="evidence" value="ECO:0007669"/>
    <property type="project" value="InterPro"/>
</dbReference>
<dbReference type="GO" id="GO:0006508">
    <property type="term" value="P:proteolysis"/>
    <property type="evidence" value="ECO:0007669"/>
    <property type="project" value="UniProtKB-KW"/>
</dbReference>
<dbReference type="PROSITE" id="PS50240">
    <property type="entry name" value="TRYPSIN_DOM"/>
    <property type="match status" value="1"/>
</dbReference>
<dbReference type="PROSITE" id="PS00135">
    <property type="entry name" value="TRYPSIN_SER"/>
    <property type="match status" value="1"/>
</dbReference>
<keyword evidence="11" id="KW-1185">Reference proteome</keyword>
<dbReference type="CDD" id="cd00190">
    <property type="entry name" value="Tryp_SPc"/>
    <property type="match status" value="1"/>
</dbReference>
<dbReference type="SMART" id="SM00680">
    <property type="entry name" value="CLIP"/>
    <property type="match status" value="1"/>
</dbReference>